<feature type="transmembrane region" description="Helical" evidence="1">
    <location>
        <begin position="34"/>
        <end position="53"/>
    </location>
</feature>
<dbReference type="Pfam" id="PF13472">
    <property type="entry name" value="Lipase_GDSL_2"/>
    <property type="match status" value="1"/>
</dbReference>
<dbReference type="GO" id="GO:0106435">
    <property type="term" value="F:carboxylesterase activity"/>
    <property type="evidence" value="ECO:0007669"/>
    <property type="project" value="UniProtKB-EC"/>
</dbReference>
<dbReference type="AlphaFoldDB" id="A0A5C5YRH1"/>
<proteinExistence type="predicted"/>
<feature type="transmembrane region" description="Helical" evidence="1">
    <location>
        <begin position="59"/>
        <end position="77"/>
    </location>
</feature>
<dbReference type="OrthoDB" id="272324at2"/>
<dbReference type="Gene3D" id="3.40.50.1110">
    <property type="entry name" value="SGNH hydrolase"/>
    <property type="match status" value="1"/>
</dbReference>
<evidence type="ECO:0000259" key="2">
    <source>
        <dbReference type="Pfam" id="PF13472"/>
    </source>
</evidence>
<evidence type="ECO:0000256" key="1">
    <source>
        <dbReference type="SAM" id="Phobius"/>
    </source>
</evidence>
<evidence type="ECO:0000313" key="3">
    <source>
        <dbReference type="EMBL" id="TWT77541.1"/>
    </source>
</evidence>
<keyword evidence="1" id="KW-0472">Membrane</keyword>
<comment type="caution">
    <text evidence="3">The sequence shown here is derived from an EMBL/GenBank/DDBJ whole genome shotgun (WGS) entry which is preliminary data.</text>
</comment>
<dbReference type="InterPro" id="IPR013830">
    <property type="entry name" value="SGNH_hydro"/>
</dbReference>
<sequence length="270" mass="28841">MHWLVYHIASGHAFFSGVLLVALAVWASLSKRRFLRRLTGVAFLVGVIAIVLSSTALPSWLYAVAGVATLAWIASAFKRLADWRRPAANATLVALMLAEGVEFTHHQTPSPRPASSRSMAVIGDSVTAGMGGDDRSLTWPTLLGREHGLEIQDLSHVGETTASALKRAKAHTITAPLVVVEIGGNDILGTTDAADFAASLDALLTHLSKPGRQIMMFELPLIPLSHAYGRAQRTLAAKHGVLLIPKRVFLSIIAGSDSTLDSIHLTQEGH</sequence>
<gene>
    <name evidence="3" type="primary">tesA</name>
    <name evidence="3" type="ORF">Pla123a_22020</name>
</gene>
<evidence type="ECO:0000313" key="4">
    <source>
        <dbReference type="Proteomes" id="UP000318478"/>
    </source>
</evidence>
<protein>
    <submittedName>
        <fullName evidence="3">Esterase TesA</fullName>
        <ecNumber evidence="3">3.1.1.1</ecNumber>
    </submittedName>
</protein>
<keyword evidence="1" id="KW-1133">Transmembrane helix</keyword>
<dbReference type="SUPFAM" id="SSF52266">
    <property type="entry name" value="SGNH hydrolase"/>
    <property type="match status" value="1"/>
</dbReference>
<dbReference type="Proteomes" id="UP000318478">
    <property type="component" value="Unassembled WGS sequence"/>
</dbReference>
<accession>A0A5C5YRH1</accession>
<organism evidence="3 4">
    <name type="scientific">Posidoniimonas polymericola</name>
    <dbReference type="NCBI Taxonomy" id="2528002"/>
    <lineage>
        <taxon>Bacteria</taxon>
        <taxon>Pseudomonadati</taxon>
        <taxon>Planctomycetota</taxon>
        <taxon>Planctomycetia</taxon>
        <taxon>Pirellulales</taxon>
        <taxon>Lacipirellulaceae</taxon>
        <taxon>Posidoniimonas</taxon>
    </lineage>
</organism>
<keyword evidence="1" id="KW-0812">Transmembrane</keyword>
<keyword evidence="3" id="KW-0378">Hydrolase</keyword>
<reference evidence="3 4" key="1">
    <citation type="submission" date="2019-02" db="EMBL/GenBank/DDBJ databases">
        <title>Deep-cultivation of Planctomycetes and their phenomic and genomic characterization uncovers novel biology.</title>
        <authorList>
            <person name="Wiegand S."/>
            <person name="Jogler M."/>
            <person name="Boedeker C."/>
            <person name="Pinto D."/>
            <person name="Vollmers J."/>
            <person name="Rivas-Marin E."/>
            <person name="Kohn T."/>
            <person name="Peeters S.H."/>
            <person name="Heuer A."/>
            <person name="Rast P."/>
            <person name="Oberbeckmann S."/>
            <person name="Bunk B."/>
            <person name="Jeske O."/>
            <person name="Meyerdierks A."/>
            <person name="Storesund J.E."/>
            <person name="Kallscheuer N."/>
            <person name="Luecker S."/>
            <person name="Lage O.M."/>
            <person name="Pohl T."/>
            <person name="Merkel B.J."/>
            <person name="Hornburger P."/>
            <person name="Mueller R.-W."/>
            <person name="Bruemmer F."/>
            <person name="Labrenz M."/>
            <person name="Spormann A.M."/>
            <person name="Op Den Camp H."/>
            <person name="Overmann J."/>
            <person name="Amann R."/>
            <person name="Jetten M.S.M."/>
            <person name="Mascher T."/>
            <person name="Medema M.H."/>
            <person name="Devos D.P."/>
            <person name="Kaster A.-K."/>
            <person name="Ovreas L."/>
            <person name="Rohde M."/>
            <person name="Galperin M.Y."/>
            <person name="Jogler C."/>
        </authorList>
    </citation>
    <scope>NUCLEOTIDE SEQUENCE [LARGE SCALE GENOMIC DNA]</scope>
    <source>
        <strain evidence="3 4">Pla123a</strain>
    </source>
</reference>
<feature type="transmembrane region" description="Helical" evidence="1">
    <location>
        <begin position="6"/>
        <end position="27"/>
    </location>
</feature>
<dbReference type="EMBL" id="SJPO01000004">
    <property type="protein sequence ID" value="TWT77541.1"/>
    <property type="molecule type" value="Genomic_DNA"/>
</dbReference>
<dbReference type="InterPro" id="IPR036514">
    <property type="entry name" value="SGNH_hydro_sf"/>
</dbReference>
<feature type="domain" description="SGNH hydrolase-type esterase" evidence="2">
    <location>
        <begin position="121"/>
        <end position="270"/>
    </location>
</feature>
<dbReference type="EC" id="3.1.1.1" evidence="3"/>
<name>A0A5C5YRH1_9BACT</name>
<dbReference type="RefSeq" id="WP_146586765.1">
    <property type="nucleotide sequence ID" value="NZ_SJPO01000004.1"/>
</dbReference>
<keyword evidence="4" id="KW-1185">Reference proteome</keyword>